<name>A0A6L2NQC9_TANCI</name>
<gene>
    <name evidence="1" type="ORF">Tci_059785</name>
</gene>
<sequence>MEEPSHPEFETGADDQPIVELSQHPEWFFQQQKPPTPDRDWNKTLPATHESIQPWISELTKKSDSRSSFNELMDTPVDFSNFLINRINVDTLTLELLAGPTYELLKGSCKSLVELKYHLEEVYKAKTDQLDWVNPEGQQYPRNLFKPLPMIPINRGRRVIPFDLFINNDLEYLRGGASSRKYTTSVTKTKATDYGHIKWIEDLFYSFAVNRESARDVYSKRRIIAVTELKIVERVEDLQLGVESYQKKLNLTKPNTYCFDLKRKEAYISYSNLRGFIYQNKDRKNRLMRIDELHKFSDGTLIDVRTALDDRLKGIRMQYLPQSVWRKSDKDRASVMIQAIDKRLKTRRIIRSLERSKSEYMGIVSTEMEIILEHTQQGISHEVLIFEMITLSMYYKTTLASDMLIDFQIKFSISIGEIVTHWFTLIALSALRRSDNENMLSLMNLILMSILMDLQVTPTKPGRMTKPYSSHRFIANYFNAGNLKMEVKDLGLNTCNHNIPLSSREVPSFDETKPQPHPLLNCPPLDVNQGDKRGTDPPIKPHSSDSFRMKVVEKLTINTPSSPHVASFHPKDIYCYYHPCVDDTEKYYGFKTGLSGQGGSIGVDLSNWEVLENSFLRGLSLPVKPNELEKGRIKKTHNLEHIIQQPLFQHKAHSYHNGVYH</sequence>
<evidence type="ECO:0000313" key="1">
    <source>
        <dbReference type="EMBL" id="GEU87807.1"/>
    </source>
</evidence>
<proteinExistence type="predicted"/>
<protein>
    <recommendedName>
        <fullName evidence="2">MAK10-like protein</fullName>
    </recommendedName>
</protein>
<accession>A0A6L2NQC9</accession>
<reference evidence="1" key="1">
    <citation type="journal article" date="2019" name="Sci. Rep.">
        <title>Draft genome of Tanacetum cinerariifolium, the natural source of mosquito coil.</title>
        <authorList>
            <person name="Yamashiro T."/>
            <person name="Shiraishi A."/>
            <person name="Satake H."/>
            <person name="Nakayama K."/>
        </authorList>
    </citation>
    <scope>NUCLEOTIDE SEQUENCE</scope>
</reference>
<organism evidence="1">
    <name type="scientific">Tanacetum cinerariifolium</name>
    <name type="common">Dalmatian daisy</name>
    <name type="synonym">Chrysanthemum cinerariifolium</name>
    <dbReference type="NCBI Taxonomy" id="118510"/>
    <lineage>
        <taxon>Eukaryota</taxon>
        <taxon>Viridiplantae</taxon>
        <taxon>Streptophyta</taxon>
        <taxon>Embryophyta</taxon>
        <taxon>Tracheophyta</taxon>
        <taxon>Spermatophyta</taxon>
        <taxon>Magnoliopsida</taxon>
        <taxon>eudicotyledons</taxon>
        <taxon>Gunneridae</taxon>
        <taxon>Pentapetalae</taxon>
        <taxon>asterids</taxon>
        <taxon>campanulids</taxon>
        <taxon>Asterales</taxon>
        <taxon>Asteraceae</taxon>
        <taxon>Asteroideae</taxon>
        <taxon>Anthemideae</taxon>
        <taxon>Anthemidinae</taxon>
        <taxon>Tanacetum</taxon>
    </lineage>
</organism>
<dbReference type="AlphaFoldDB" id="A0A6L2NQC9"/>
<dbReference type="EMBL" id="BKCJ010009616">
    <property type="protein sequence ID" value="GEU87807.1"/>
    <property type="molecule type" value="Genomic_DNA"/>
</dbReference>
<evidence type="ECO:0008006" key="2">
    <source>
        <dbReference type="Google" id="ProtNLM"/>
    </source>
</evidence>
<comment type="caution">
    <text evidence="1">The sequence shown here is derived from an EMBL/GenBank/DDBJ whole genome shotgun (WGS) entry which is preliminary data.</text>
</comment>